<reference evidence="1" key="1">
    <citation type="journal article" date="2023" name="G3 (Bethesda)">
        <title>A reference genome for the long-term kleptoplast-retaining sea slug Elysia crispata morphotype clarki.</title>
        <authorList>
            <person name="Eastman K.E."/>
            <person name="Pendleton A.L."/>
            <person name="Shaikh M.A."/>
            <person name="Suttiyut T."/>
            <person name="Ogas R."/>
            <person name="Tomko P."/>
            <person name="Gavelis G."/>
            <person name="Widhalm J.R."/>
            <person name="Wisecaver J.H."/>
        </authorList>
    </citation>
    <scope>NUCLEOTIDE SEQUENCE</scope>
    <source>
        <strain evidence="1">ECLA1</strain>
    </source>
</reference>
<organism evidence="1 2">
    <name type="scientific">Elysia crispata</name>
    <name type="common">lettuce slug</name>
    <dbReference type="NCBI Taxonomy" id="231223"/>
    <lineage>
        <taxon>Eukaryota</taxon>
        <taxon>Metazoa</taxon>
        <taxon>Spiralia</taxon>
        <taxon>Lophotrochozoa</taxon>
        <taxon>Mollusca</taxon>
        <taxon>Gastropoda</taxon>
        <taxon>Heterobranchia</taxon>
        <taxon>Euthyneura</taxon>
        <taxon>Panpulmonata</taxon>
        <taxon>Sacoglossa</taxon>
        <taxon>Placobranchoidea</taxon>
        <taxon>Plakobranchidae</taxon>
        <taxon>Elysia</taxon>
    </lineage>
</organism>
<dbReference type="Proteomes" id="UP001283361">
    <property type="component" value="Unassembled WGS sequence"/>
</dbReference>
<name>A0AAE1CNX6_9GAST</name>
<gene>
    <name evidence="1" type="ORF">RRG08_041938</name>
</gene>
<proteinExistence type="predicted"/>
<comment type="caution">
    <text evidence="1">The sequence shown here is derived from an EMBL/GenBank/DDBJ whole genome shotgun (WGS) entry which is preliminary data.</text>
</comment>
<sequence length="83" mass="8767">MSARGKHSRAPVICGEHKGIDQSPLVDRELLDSYWTVIGSRGLTASVTVISVPLFSHSSPIVTPATSMVEALVNLVNAAETGH</sequence>
<evidence type="ECO:0000313" key="1">
    <source>
        <dbReference type="EMBL" id="KAK3722333.1"/>
    </source>
</evidence>
<accession>A0AAE1CNX6</accession>
<evidence type="ECO:0000313" key="2">
    <source>
        <dbReference type="Proteomes" id="UP001283361"/>
    </source>
</evidence>
<keyword evidence="2" id="KW-1185">Reference proteome</keyword>
<dbReference type="EMBL" id="JAWDGP010007375">
    <property type="protein sequence ID" value="KAK3722333.1"/>
    <property type="molecule type" value="Genomic_DNA"/>
</dbReference>
<protein>
    <submittedName>
        <fullName evidence="1">Uncharacterized protein</fullName>
    </submittedName>
</protein>
<dbReference type="AlphaFoldDB" id="A0AAE1CNX6"/>